<protein>
    <submittedName>
        <fullName evidence="1">Uncharacterized protein</fullName>
    </submittedName>
</protein>
<dbReference type="HOGENOM" id="CLU_2961489_0_0_1"/>
<dbReference type="InParanoid" id="A0A0D0D2F7"/>
<organism evidence="1 2">
    <name type="scientific">Paxillus rubicundulus Ve08.2h10</name>
    <dbReference type="NCBI Taxonomy" id="930991"/>
    <lineage>
        <taxon>Eukaryota</taxon>
        <taxon>Fungi</taxon>
        <taxon>Dikarya</taxon>
        <taxon>Basidiomycota</taxon>
        <taxon>Agaricomycotina</taxon>
        <taxon>Agaricomycetes</taxon>
        <taxon>Agaricomycetidae</taxon>
        <taxon>Boletales</taxon>
        <taxon>Paxilineae</taxon>
        <taxon>Paxillaceae</taxon>
        <taxon>Paxillus</taxon>
    </lineage>
</organism>
<proteinExistence type="predicted"/>
<sequence>MAQSEADPPNARSQWNPGKVTALIGYLYHHCAQHADSGNLRMATYNMAAITISKSTRWP</sequence>
<dbReference type="Proteomes" id="UP000054538">
    <property type="component" value="Unassembled WGS sequence"/>
</dbReference>
<reference evidence="1 2" key="1">
    <citation type="submission" date="2014-04" db="EMBL/GenBank/DDBJ databases">
        <authorList>
            <consortium name="DOE Joint Genome Institute"/>
            <person name="Kuo A."/>
            <person name="Kohler A."/>
            <person name="Jargeat P."/>
            <person name="Nagy L.G."/>
            <person name="Floudas D."/>
            <person name="Copeland A."/>
            <person name="Barry K.W."/>
            <person name="Cichocki N."/>
            <person name="Veneault-Fourrey C."/>
            <person name="LaButti K."/>
            <person name="Lindquist E.A."/>
            <person name="Lipzen A."/>
            <person name="Lundell T."/>
            <person name="Morin E."/>
            <person name="Murat C."/>
            <person name="Sun H."/>
            <person name="Tunlid A."/>
            <person name="Henrissat B."/>
            <person name="Grigoriev I.V."/>
            <person name="Hibbett D.S."/>
            <person name="Martin F."/>
            <person name="Nordberg H.P."/>
            <person name="Cantor M.N."/>
            <person name="Hua S.X."/>
        </authorList>
    </citation>
    <scope>NUCLEOTIDE SEQUENCE [LARGE SCALE GENOMIC DNA]</scope>
    <source>
        <strain evidence="1 2">Ve08.2h10</strain>
    </source>
</reference>
<evidence type="ECO:0000313" key="1">
    <source>
        <dbReference type="EMBL" id="KIK77721.1"/>
    </source>
</evidence>
<reference evidence="2" key="2">
    <citation type="submission" date="2015-01" db="EMBL/GenBank/DDBJ databases">
        <title>Evolutionary Origins and Diversification of the Mycorrhizal Mutualists.</title>
        <authorList>
            <consortium name="DOE Joint Genome Institute"/>
            <consortium name="Mycorrhizal Genomics Consortium"/>
            <person name="Kohler A."/>
            <person name="Kuo A."/>
            <person name="Nagy L.G."/>
            <person name="Floudas D."/>
            <person name="Copeland A."/>
            <person name="Barry K.W."/>
            <person name="Cichocki N."/>
            <person name="Veneault-Fourrey C."/>
            <person name="LaButti K."/>
            <person name="Lindquist E.A."/>
            <person name="Lipzen A."/>
            <person name="Lundell T."/>
            <person name="Morin E."/>
            <person name="Murat C."/>
            <person name="Riley R."/>
            <person name="Ohm R."/>
            <person name="Sun H."/>
            <person name="Tunlid A."/>
            <person name="Henrissat B."/>
            <person name="Grigoriev I.V."/>
            <person name="Hibbett D.S."/>
            <person name="Martin F."/>
        </authorList>
    </citation>
    <scope>NUCLEOTIDE SEQUENCE [LARGE SCALE GENOMIC DNA]</scope>
    <source>
        <strain evidence="2">Ve08.2h10</strain>
    </source>
</reference>
<name>A0A0D0D2F7_9AGAM</name>
<dbReference type="EMBL" id="KN826860">
    <property type="protein sequence ID" value="KIK77721.1"/>
    <property type="molecule type" value="Genomic_DNA"/>
</dbReference>
<evidence type="ECO:0000313" key="2">
    <source>
        <dbReference type="Proteomes" id="UP000054538"/>
    </source>
</evidence>
<keyword evidence="2" id="KW-1185">Reference proteome</keyword>
<gene>
    <name evidence="1" type="ORF">PAXRUDRAFT_165936</name>
</gene>
<dbReference type="AlphaFoldDB" id="A0A0D0D2F7"/>
<accession>A0A0D0D2F7</accession>